<accession>A0A3E2UZL3</accession>
<gene>
    <name evidence="2" type="ORF">DWZ04_02270</name>
</gene>
<dbReference type="RefSeq" id="WP_117526249.1">
    <property type="nucleotide sequence ID" value="NZ_JAQCXC010000002.1"/>
</dbReference>
<sequence length="309" mass="35338">MSYEINEDMARRAHEMRSTRDYVEGSATAEYQRQVDEARRIAEEVKAQCKTTAQRNRVDGMLDKYERTLAFAINRDNEVGTWCPSILIVGGANFPVEKKKRQGEAWSANLMNYNKAAELLDSIRDYGHNAPINSRDPEALTALRKKLERVKGQHEHMKAVNLFYRENDTLDGCPDIGPLEKAAIEGRMRQWNDRKPYLTWQIGNVRKQIQQIEKRIAEMEAAVQENAQPVALDDLPGVTYHENSSTMRVQLIFEGKPEPDIRAILKSHAFKWCPSQGAWQRQLTENGKRAAREVLAQIRMLQNGGEQGA</sequence>
<proteinExistence type="predicted"/>
<dbReference type="EMBL" id="QVEW01000001">
    <property type="protein sequence ID" value="RGC02699.1"/>
    <property type="molecule type" value="Genomic_DNA"/>
</dbReference>
<dbReference type="Proteomes" id="UP000260783">
    <property type="component" value="Unassembled WGS sequence"/>
</dbReference>
<dbReference type="AlphaFoldDB" id="A0A3E2UZL3"/>
<organism evidence="2 3">
    <name type="scientific">Faecalibacterium prausnitzii</name>
    <dbReference type="NCBI Taxonomy" id="853"/>
    <lineage>
        <taxon>Bacteria</taxon>
        <taxon>Bacillati</taxon>
        <taxon>Bacillota</taxon>
        <taxon>Clostridia</taxon>
        <taxon>Eubacteriales</taxon>
        <taxon>Oscillospiraceae</taxon>
        <taxon>Faecalibacterium</taxon>
    </lineage>
</organism>
<protein>
    <submittedName>
        <fullName evidence="2">Uncharacterized protein</fullName>
    </submittedName>
</protein>
<name>A0A3E2UZL3_9FIRM</name>
<comment type="caution">
    <text evidence="2">The sequence shown here is derived from an EMBL/GenBank/DDBJ whole genome shotgun (WGS) entry which is preliminary data.</text>
</comment>
<evidence type="ECO:0000256" key="1">
    <source>
        <dbReference type="SAM" id="Coils"/>
    </source>
</evidence>
<reference evidence="2 3" key="1">
    <citation type="submission" date="2018-08" db="EMBL/GenBank/DDBJ databases">
        <title>A genome reference for cultivated species of the human gut microbiota.</title>
        <authorList>
            <person name="Zou Y."/>
            <person name="Xue W."/>
            <person name="Luo G."/>
        </authorList>
    </citation>
    <scope>NUCLEOTIDE SEQUENCE [LARGE SCALE GENOMIC DNA]</scope>
    <source>
        <strain evidence="2 3">AF29-11BH</strain>
    </source>
</reference>
<keyword evidence="1" id="KW-0175">Coiled coil</keyword>
<evidence type="ECO:0000313" key="3">
    <source>
        <dbReference type="Proteomes" id="UP000260783"/>
    </source>
</evidence>
<feature type="coiled-coil region" evidence="1">
    <location>
        <begin position="28"/>
        <end position="55"/>
    </location>
</feature>
<evidence type="ECO:0000313" key="2">
    <source>
        <dbReference type="EMBL" id="RGC02699.1"/>
    </source>
</evidence>